<dbReference type="EMBL" id="BBIO01000014">
    <property type="protein sequence ID" value="GAK46073.1"/>
    <property type="molecule type" value="Genomic_DNA"/>
</dbReference>
<evidence type="ECO:0000259" key="3">
    <source>
        <dbReference type="Pfam" id="PF00884"/>
    </source>
</evidence>
<keyword evidence="5" id="KW-1185">Reference proteome</keyword>
<dbReference type="GO" id="GO:0008484">
    <property type="term" value="F:sulfuric ester hydrolase activity"/>
    <property type="evidence" value="ECO:0007669"/>
    <property type="project" value="TreeGrafter"/>
</dbReference>
<feature type="domain" description="Sulfatase N-terminal" evidence="3">
    <location>
        <begin position="5"/>
        <end position="395"/>
    </location>
</feature>
<dbReference type="Gene3D" id="3.40.720.10">
    <property type="entry name" value="Alkaline Phosphatase, subunit A"/>
    <property type="match status" value="1"/>
</dbReference>
<keyword evidence="1" id="KW-0479">Metal-binding</keyword>
<dbReference type="STRING" id="1333998.M2A_2572"/>
<protein>
    <submittedName>
        <fullName evidence="4">Sulfatase</fullName>
    </submittedName>
</protein>
<gene>
    <name evidence="4" type="ORF">M2A_2572</name>
</gene>
<dbReference type="RefSeq" id="WP_045448277.1">
    <property type="nucleotide sequence ID" value="NZ_BBIO01000014.1"/>
</dbReference>
<evidence type="ECO:0000313" key="4">
    <source>
        <dbReference type="EMBL" id="GAK46073.1"/>
    </source>
</evidence>
<keyword evidence="2" id="KW-0378">Hydrolase</keyword>
<evidence type="ECO:0000313" key="5">
    <source>
        <dbReference type="Proteomes" id="UP000028702"/>
    </source>
</evidence>
<dbReference type="PANTHER" id="PTHR45953:SF1">
    <property type="entry name" value="IDURONATE 2-SULFATASE"/>
    <property type="match status" value="1"/>
</dbReference>
<evidence type="ECO:0000256" key="1">
    <source>
        <dbReference type="ARBA" id="ARBA00022723"/>
    </source>
</evidence>
<dbReference type="SUPFAM" id="SSF53649">
    <property type="entry name" value="Alkaline phosphatase-like"/>
    <property type="match status" value="1"/>
</dbReference>
<reference evidence="4 5" key="1">
    <citation type="submission" date="2014-07" db="EMBL/GenBank/DDBJ databases">
        <title>Tepidicaulis marinum gen. nov., sp. nov., a novel marine bacterium denitrifying nitrate to nitrous oxide strictly under microaerobic conditions.</title>
        <authorList>
            <person name="Takeuchi M."/>
            <person name="Yamagishi T."/>
            <person name="Kamagata Y."/>
            <person name="Oshima K."/>
            <person name="Hattori M."/>
            <person name="Katayama T."/>
            <person name="Hanada S."/>
            <person name="Tamaki H."/>
            <person name="Marumo K."/>
            <person name="Maeda H."/>
            <person name="Nedachi M."/>
            <person name="Iwasaki W."/>
            <person name="Suwa Y."/>
            <person name="Sakata S."/>
        </authorList>
    </citation>
    <scope>NUCLEOTIDE SEQUENCE [LARGE SCALE GENOMIC DNA]</scope>
    <source>
        <strain evidence="4 5">MA2</strain>
    </source>
</reference>
<accession>A0A081BDF5</accession>
<proteinExistence type="predicted"/>
<dbReference type="Proteomes" id="UP000028702">
    <property type="component" value="Unassembled WGS sequence"/>
</dbReference>
<dbReference type="GO" id="GO:0005737">
    <property type="term" value="C:cytoplasm"/>
    <property type="evidence" value="ECO:0007669"/>
    <property type="project" value="TreeGrafter"/>
</dbReference>
<dbReference type="Pfam" id="PF00884">
    <property type="entry name" value="Sulfatase"/>
    <property type="match status" value="1"/>
</dbReference>
<dbReference type="GO" id="GO:0046872">
    <property type="term" value="F:metal ion binding"/>
    <property type="evidence" value="ECO:0007669"/>
    <property type="project" value="UniProtKB-KW"/>
</dbReference>
<sequence>MGRKILFITTDQMRFDALGCNGGKVARTPAIDALAKEGVNYTRAHGQSVVCMPARSTMLTGQYVSTHGVWMNGVPLPEDAPSVAAYLKENANYATALIGKAHFEPFVDFDLKFYENRMARVGEYGPHRGFDHMELSSHTPLILHYNEWMKKNAPDEIGGFYRNLNEKFEVNAAGGGDTGACQVHHNPVSREHYHTDWVAERTMAWLDSLEADEDFFCWMSFPDPHHPWDPPQSELSRVDWRDLALPEAYPGSKEKMREILEGKPKHWMWYWTGERVTNVEAPPEFAARDMTPDQVREINAMTHIENELIDEACAKVFAKLEERGWADDTDIIFTTDHGEFQGDYGLLFKGPYHVESLMRLPFIWKPAKSAGIAPAQVNRPVGQIDLAPTFCEIAGLPAPDWMQGKTLPKNEEEAERQNRDRVFTEWDSVYKDGTEVSIRTLTRDHYIITAYNKTNIYEGTEGELYDLKEDPYQWRNLWDDPAYKDIKAGLLDDLKAALPPVREPRLDWVAMV</sequence>
<organism evidence="4 5">
    <name type="scientific">Tepidicaulis marinus</name>
    <dbReference type="NCBI Taxonomy" id="1333998"/>
    <lineage>
        <taxon>Bacteria</taxon>
        <taxon>Pseudomonadati</taxon>
        <taxon>Pseudomonadota</taxon>
        <taxon>Alphaproteobacteria</taxon>
        <taxon>Hyphomicrobiales</taxon>
        <taxon>Parvibaculaceae</taxon>
        <taxon>Tepidicaulis</taxon>
    </lineage>
</organism>
<dbReference type="eggNOG" id="COG3119">
    <property type="taxonomic scope" value="Bacteria"/>
</dbReference>
<dbReference type="InterPro" id="IPR017850">
    <property type="entry name" value="Alkaline_phosphatase_core_sf"/>
</dbReference>
<name>A0A081BDF5_9HYPH</name>
<comment type="caution">
    <text evidence="4">The sequence shown here is derived from an EMBL/GenBank/DDBJ whole genome shotgun (WGS) entry which is preliminary data.</text>
</comment>
<dbReference type="AlphaFoldDB" id="A0A081BDF5"/>
<evidence type="ECO:0000256" key="2">
    <source>
        <dbReference type="ARBA" id="ARBA00022801"/>
    </source>
</evidence>
<dbReference type="InterPro" id="IPR000917">
    <property type="entry name" value="Sulfatase_N"/>
</dbReference>
<dbReference type="PANTHER" id="PTHR45953">
    <property type="entry name" value="IDURONATE 2-SULFATASE"/>
    <property type="match status" value="1"/>
</dbReference>